<proteinExistence type="predicted"/>
<dbReference type="Proteomes" id="UP000315636">
    <property type="component" value="Unassembled WGS sequence"/>
</dbReference>
<evidence type="ECO:0000313" key="1">
    <source>
        <dbReference type="EMBL" id="SMO61897.1"/>
    </source>
</evidence>
<evidence type="ECO:0000313" key="2">
    <source>
        <dbReference type="Proteomes" id="UP000315636"/>
    </source>
</evidence>
<sequence>MFDTLTNQFVQQLRRSGLSDVESRTYAGTRFLYISTENKNQSVNLSQMIQEAAQPLIQDTDFTFECRFVRQSKDRWVYRFHFRVPSKKSFCCGNQCPNCILLSSQ</sequence>
<name>A0A521CR22_9BACL</name>
<accession>A0A521CR22</accession>
<gene>
    <name evidence="1" type="ORF">SAMN06264849_104142</name>
</gene>
<reference evidence="1 2" key="1">
    <citation type="submission" date="2017-05" db="EMBL/GenBank/DDBJ databases">
        <authorList>
            <person name="Varghese N."/>
            <person name="Submissions S."/>
        </authorList>
    </citation>
    <scope>NUCLEOTIDE SEQUENCE [LARGE SCALE GENOMIC DNA]</scope>
    <source>
        <strain evidence="1 2">DSM 45474</strain>
    </source>
</reference>
<protein>
    <submittedName>
        <fullName evidence="1">Uncharacterized protein</fullName>
    </submittedName>
</protein>
<dbReference type="EMBL" id="FXTI01000004">
    <property type="protein sequence ID" value="SMO61897.1"/>
    <property type="molecule type" value="Genomic_DNA"/>
</dbReference>
<dbReference type="AlphaFoldDB" id="A0A521CR22"/>
<organism evidence="1 2">
    <name type="scientific">Melghirimyces algeriensis</name>
    <dbReference type="NCBI Taxonomy" id="910412"/>
    <lineage>
        <taxon>Bacteria</taxon>
        <taxon>Bacillati</taxon>
        <taxon>Bacillota</taxon>
        <taxon>Bacilli</taxon>
        <taxon>Bacillales</taxon>
        <taxon>Thermoactinomycetaceae</taxon>
        <taxon>Melghirimyces</taxon>
    </lineage>
</organism>
<keyword evidence="2" id="KW-1185">Reference proteome</keyword>